<keyword evidence="9 15" id="KW-0808">Transferase</keyword>
<dbReference type="GO" id="GO:0002939">
    <property type="term" value="P:tRNA N1-guanine methylation"/>
    <property type="evidence" value="ECO:0007669"/>
    <property type="project" value="TreeGrafter"/>
</dbReference>
<evidence type="ECO:0000256" key="11">
    <source>
        <dbReference type="ARBA" id="ARBA00022694"/>
    </source>
</evidence>
<comment type="catalytic activity">
    <reaction evidence="14 15 17">
        <text>guanosine(37) in tRNA + S-adenosyl-L-methionine = N(1)-methylguanosine(37) in tRNA + S-adenosyl-L-homocysteine + H(+)</text>
        <dbReference type="Rhea" id="RHEA:36899"/>
        <dbReference type="Rhea" id="RHEA-COMP:10145"/>
        <dbReference type="Rhea" id="RHEA-COMP:10147"/>
        <dbReference type="ChEBI" id="CHEBI:15378"/>
        <dbReference type="ChEBI" id="CHEBI:57856"/>
        <dbReference type="ChEBI" id="CHEBI:59789"/>
        <dbReference type="ChEBI" id="CHEBI:73542"/>
        <dbReference type="ChEBI" id="CHEBI:74269"/>
        <dbReference type="EC" id="2.1.1.228"/>
    </reaction>
</comment>
<dbReference type="HAMAP" id="MF_00605">
    <property type="entry name" value="TrmD"/>
    <property type="match status" value="1"/>
</dbReference>
<evidence type="ECO:0000256" key="15">
    <source>
        <dbReference type="HAMAP-Rule" id="MF_00605"/>
    </source>
</evidence>
<evidence type="ECO:0000256" key="6">
    <source>
        <dbReference type="ARBA" id="ARBA00014679"/>
    </source>
</evidence>
<dbReference type="Gene3D" id="1.10.1270.20">
    <property type="entry name" value="tRNA(m1g37)methyltransferase, domain 2"/>
    <property type="match status" value="1"/>
</dbReference>
<comment type="similarity">
    <text evidence="3 15 17">Belongs to the RNA methyltransferase TrmD family.</text>
</comment>
<keyword evidence="10 15" id="KW-0949">S-adenosyl-L-methionine</keyword>
<dbReference type="NCBIfam" id="TIGR00088">
    <property type="entry name" value="trmD"/>
    <property type="match status" value="1"/>
</dbReference>
<evidence type="ECO:0000256" key="17">
    <source>
        <dbReference type="RuleBase" id="RU003464"/>
    </source>
</evidence>
<keyword evidence="20" id="KW-1185">Reference proteome</keyword>
<dbReference type="InterPro" id="IPR002649">
    <property type="entry name" value="tRNA_m1G_MeTrfase_TrmD"/>
</dbReference>
<keyword evidence="8 15" id="KW-0489">Methyltransferase</keyword>
<keyword evidence="7 15" id="KW-0963">Cytoplasm</keyword>
<dbReference type="RefSeq" id="WP_116480037.1">
    <property type="nucleotide sequence ID" value="NZ_QEKV01000004.1"/>
</dbReference>
<evidence type="ECO:0000256" key="13">
    <source>
        <dbReference type="ARBA" id="ARBA00033392"/>
    </source>
</evidence>
<dbReference type="InterPro" id="IPR023148">
    <property type="entry name" value="tRNA_m1G_MeTrfase_C_sf"/>
</dbReference>
<evidence type="ECO:0000256" key="16">
    <source>
        <dbReference type="PIRSR" id="PIRSR000386-1"/>
    </source>
</evidence>
<comment type="subunit">
    <text evidence="4 15 17">Homodimer.</text>
</comment>
<sequence>MDINILTTFPSFTDSIKDYSMIKRGVEAGIVSINSVDIRAFSNDPNQRTDDYPYGGGNGMLMCCQPIYDALKSIENPGTVIYMSPHGKTINQEVLNELSKLPAMTILCGHYEGVDRRIIDNYVNLELSVGDYVLTGGELPAMMLIDGVSRLLPGLLKSEDSYTEESFYHGLLEHPQYTRPYDFNGFKVPDILLSGNHKLVDKYNLMESIKLTKRLRPDLIDELDADKFEDKEIRNFIIKMKEGGYDERY</sequence>
<evidence type="ECO:0000256" key="2">
    <source>
        <dbReference type="ARBA" id="ARBA00004496"/>
    </source>
</evidence>
<dbReference type="Pfam" id="PF01746">
    <property type="entry name" value="tRNA_m1G_MT"/>
    <property type="match status" value="1"/>
</dbReference>
<evidence type="ECO:0000256" key="10">
    <source>
        <dbReference type="ARBA" id="ARBA00022691"/>
    </source>
</evidence>
<dbReference type="InterPro" id="IPR029028">
    <property type="entry name" value="Alpha/beta_knot_MTases"/>
</dbReference>
<proteinExistence type="inferred from homology"/>
<dbReference type="InterPro" id="IPR016009">
    <property type="entry name" value="tRNA_MeTrfase_TRMD/TRM10"/>
</dbReference>
<evidence type="ECO:0000256" key="5">
    <source>
        <dbReference type="ARBA" id="ARBA00012807"/>
    </source>
</evidence>
<evidence type="ECO:0000256" key="7">
    <source>
        <dbReference type="ARBA" id="ARBA00022490"/>
    </source>
</evidence>
<organism evidence="19 20">
    <name type="scientific">Ezakiella coagulans</name>
    <dbReference type="NCBI Taxonomy" id="46507"/>
    <lineage>
        <taxon>Bacteria</taxon>
        <taxon>Bacillati</taxon>
        <taxon>Bacillota</taxon>
        <taxon>Tissierellia</taxon>
        <taxon>Ezakiella</taxon>
    </lineage>
</organism>
<gene>
    <name evidence="15" type="primary">trmD</name>
    <name evidence="19" type="ORF">C7381_104126</name>
</gene>
<dbReference type="GO" id="GO:0052906">
    <property type="term" value="F:tRNA (guanine(37)-N1)-methyltransferase activity"/>
    <property type="evidence" value="ECO:0007669"/>
    <property type="project" value="UniProtKB-UniRule"/>
</dbReference>
<keyword evidence="11 15" id="KW-0819">tRNA processing</keyword>
<comment type="function">
    <text evidence="1 15 17">Specifically methylates guanosine-37 in various tRNAs.</text>
</comment>
<evidence type="ECO:0000313" key="20">
    <source>
        <dbReference type="Proteomes" id="UP000245793"/>
    </source>
</evidence>
<feature type="binding site" evidence="15 16">
    <location>
        <position position="109"/>
    </location>
    <ligand>
        <name>S-adenosyl-L-methionine</name>
        <dbReference type="ChEBI" id="CHEBI:59789"/>
    </ligand>
</feature>
<evidence type="ECO:0000256" key="3">
    <source>
        <dbReference type="ARBA" id="ARBA00007630"/>
    </source>
</evidence>
<comment type="subcellular location">
    <subcellularLocation>
        <location evidence="2 15 17">Cytoplasm</location>
    </subcellularLocation>
</comment>
<dbReference type="AlphaFoldDB" id="A0A2U1E3U4"/>
<feature type="binding site" evidence="15 16">
    <location>
        <begin position="129"/>
        <end position="134"/>
    </location>
    <ligand>
        <name>S-adenosyl-L-methionine</name>
        <dbReference type="ChEBI" id="CHEBI:59789"/>
    </ligand>
</feature>
<reference evidence="19 20" key="1">
    <citation type="submission" date="2018-04" db="EMBL/GenBank/DDBJ databases">
        <title>Genomic Encyclopedia of Type Strains, Phase IV (KMG-IV): sequencing the most valuable type-strain genomes for metagenomic binning, comparative biology and taxonomic classification.</title>
        <authorList>
            <person name="Goeker M."/>
        </authorList>
    </citation>
    <scope>NUCLEOTIDE SEQUENCE [LARGE SCALE GENOMIC DNA]</scope>
    <source>
        <strain evidence="19 20">DSM 20705</strain>
    </source>
</reference>
<dbReference type="CDD" id="cd18080">
    <property type="entry name" value="TrmD-like"/>
    <property type="match status" value="1"/>
</dbReference>
<dbReference type="EC" id="2.1.1.228" evidence="5 15"/>
<evidence type="ECO:0000313" key="19">
    <source>
        <dbReference type="EMBL" id="PVY94620.1"/>
    </source>
</evidence>
<evidence type="ECO:0000256" key="4">
    <source>
        <dbReference type="ARBA" id="ARBA00011738"/>
    </source>
</evidence>
<accession>A0A2U1E3U4</accession>
<comment type="caution">
    <text evidence="19">The sequence shown here is derived from an EMBL/GenBank/DDBJ whole genome shotgun (WGS) entry which is preliminary data.</text>
</comment>
<evidence type="ECO:0000256" key="9">
    <source>
        <dbReference type="ARBA" id="ARBA00022679"/>
    </source>
</evidence>
<dbReference type="GO" id="GO:0005829">
    <property type="term" value="C:cytosol"/>
    <property type="evidence" value="ECO:0007669"/>
    <property type="project" value="TreeGrafter"/>
</dbReference>
<protein>
    <recommendedName>
        <fullName evidence="6 15">tRNA (guanine-N(1)-)-methyltransferase</fullName>
        <ecNumber evidence="5 15">2.1.1.228</ecNumber>
    </recommendedName>
    <alternativeName>
        <fullName evidence="12 15">M1G-methyltransferase</fullName>
    </alternativeName>
    <alternativeName>
        <fullName evidence="13 15">tRNA [GM37] methyltransferase</fullName>
    </alternativeName>
</protein>
<dbReference type="PANTHER" id="PTHR46417:SF1">
    <property type="entry name" value="TRNA (GUANINE-N(1)-)-METHYLTRANSFERASE"/>
    <property type="match status" value="1"/>
</dbReference>
<evidence type="ECO:0000256" key="14">
    <source>
        <dbReference type="ARBA" id="ARBA00047783"/>
    </source>
</evidence>
<dbReference type="PIRSF" id="PIRSF000386">
    <property type="entry name" value="tRNA_mtase"/>
    <property type="match status" value="1"/>
</dbReference>
<dbReference type="NCBIfam" id="NF000648">
    <property type="entry name" value="PRK00026.1"/>
    <property type="match status" value="1"/>
</dbReference>
<dbReference type="Gene3D" id="3.40.1280.10">
    <property type="match status" value="1"/>
</dbReference>
<dbReference type="InterPro" id="IPR029026">
    <property type="entry name" value="tRNA_m1G_MTases_N"/>
</dbReference>
<dbReference type="PANTHER" id="PTHR46417">
    <property type="entry name" value="TRNA (GUANINE-N(1)-)-METHYLTRANSFERASE"/>
    <property type="match status" value="1"/>
</dbReference>
<name>A0A2U1E3U4_9FIRM</name>
<evidence type="ECO:0000256" key="12">
    <source>
        <dbReference type="ARBA" id="ARBA00029736"/>
    </source>
</evidence>
<feature type="domain" description="tRNA methyltransferase TRMD/TRM10-type" evidence="18">
    <location>
        <begin position="1"/>
        <end position="221"/>
    </location>
</feature>
<evidence type="ECO:0000259" key="18">
    <source>
        <dbReference type="Pfam" id="PF01746"/>
    </source>
</evidence>
<evidence type="ECO:0000256" key="1">
    <source>
        <dbReference type="ARBA" id="ARBA00002634"/>
    </source>
</evidence>
<evidence type="ECO:0000256" key="8">
    <source>
        <dbReference type="ARBA" id="ARBA00022603"/>
    </source>
</evidence>
<dbReference type="Proteomes" id="UP000245793">
    <property type="component" value="Unassembled WGS sequence"/>
</dbReference>
<dbReference type="EMBL" id="QEKV01000004">
    <property type="protein sequence ID" value="PVY94620.1"/>
    <property type="molecule type" value="Genomic_DNA"/>
</dbReference>
<dbReference type="SUPFAM" id="SSF75217">
    <property type="entry name" value="alpha/beta knot"/>
    <property type="match status" value="1"/>
</dbReference>